<protein>
    <submittedName>
        <fullName evidence="4">Uncharacterized protein</fullName>
    </submittedName>
</protein>
<evidence type="ECO:0000256" key="2">
    <source>
        <dbReference type="SAM" id="MobiDB-lite"/>
    </source>
</evidence>
<keyword evidence="5" id="KW-1185">Reference proteome</keyword>
<feature type="signal peptide" evidence="3">
    <location>
        <begin position="1"/>
        <end position="20"/>
    </location>
</feature>
<feature type="coiled-coil region" evidence="1">
    <location>
        <begin position="234"/>
        <end position="261"/>
    </location>
</feature>
<proteinExistence type="predicted"/>
<feature type="compositionally biased region" description="Basic and acidic residues" evidence="2">
    <location>
        <begin position="479"/>
        <end position="494"/>
    </location>
</feature>
<name>A0ABW5HPF1_9PSEU</name>
<dbReference type="EMBL" id="JBHUKS010000042">
    <property type="protein sequence ID" value="MFD2474911.1"/>
    <property type="molecule type" value="Genomic_DNA"/>
</dbReference>
<feature type="region of interest" description="Disordered" evidence="2">
    <location>
        <begin position="479"/>
        <end position="523"/>
    </location>
</feature>
<organism evidence="4 5">
    <name type="scientific">Amycolatopsis silviterrae</name>
    <dbReference type="NCBI Taxonomy" id="1656914"/>
    <lineage>
        <taxon>Bacteria</taxon>
        <taxon>Bacillati</taxon>
        <taxon>Actinomycetota</taxon>
        <taxon>Actinomycetes</taxon>
        <taxon>Pseudonocardiales</taxon>
        <taxon>Pseudonocardiaceae</taxon>
        <taxon>Amycolatopsis</taxon>
    </lineage>
</organism>
<dbReference type="PROSITE" id="PS51257">
    <property type="entry name" value="PROKAR_LIPOPROTEIN"/>
    <property type="match status" value="1"/>
</dbReference>
<gene>
    <name evidence="4" type="ORF">ACFSVL_46395</name>
</gene>
<sequence length="523" mass="55883">MRRQQWPLWPAAVVLTTAVAGCTSSPGTDPAASEAACVRDKTPYSVNASRYADVGKLDSANGTSRPFVIVLDEQHASRVGQVEIAIMLNRLYHQDHLRRLALEGSVVEKKAPDVGWFTSKPDAGTRTAVALQLLREGEVSAADFAAMALPGFIEQPIEKSDQYDVELSTKANQSLTGYLVAIAATTMTSDQNLKANDLLDQKKDEEAIKFIIGTSPWASQRYQVVKRLTPIVTNEEMQRLAAELEQKATEVNADVTAYRADLQEAKKFFDVTVQRSNAMAENTIKLAADSVGECAPIAVDIGAAHTTEVADFLRRKNMSYAAVSPASLSTNANSGAITRDALHRKGDGKSVDPAGGVGSFLDGRHKPPPVVDQDWFKEKADLAYASVVLARAAGGGMQPPFGLDEGKLGLGGGAIPPSIKIDLPSIQLVPRDDKSGTDVLFKVTMTKQNLTLWMKAGVVAKPTDPSGQESLEAALKRMRDELSKKATPEEDPKGKVTVSGLSGDVNGAVGRSKEEVSATKLAG</sequence>
<evidence type="ECO:0000313" key="4">
    <source>
        <dbReference type="EMBL" id="MFD2474911.1"/>
    </source>
</evidence>
<keyword evidence="1" id="KW-0175">Coiled coil</keyword>
<evidence type="ECO:0000313" key="5">
    <source>
        <dbReference type="Proteomes" id="UP001597483"/>
    </source>
</evidence>
<feature type="region of interest" description="Disordered" evidence="2">
    <location>
        <begin position="342"/>
        <end position="364"/>
    </location>
</feature>
<evidence type="ECO:0000256" key="3">
    <source>
        <dbReference type="SAM" id="SignalP"/>
    </source>
</evidence>
<comment type="caution">
    <text evidence="4">The sequence shown here is derived from an EMBL/GenBank/DDBJ whole genome shotgun (WGS) entry which is preliminary data.</text>
</comment>
<feature type="chain" id="PRO_5046912721" evidence="3">
    <location>
        <begin position="21"/>
        <end position="523"/>
    </location>
</feature>
<accession>A0ABW5HPF1</accession>
<dbReference type="RefSeq" id="WP_378314530.1">
    <property type="nucleotide sequence ID" value="NZ_JBHUKS010000042.1"/>
</dbReference>
<reference evidence="5" key="1">
    <citation type="journal article" date="2019" name="Int. J. Syst. Evol. Microbiol.">
        <title>The Global Catalogue of Microorganisms (GCM) 10K type strain sequencing project: providing services to taxonomists for standard genome sequencing and annotation.</title>
        <authorList>
            <consortium name="The Broad Institute Genomics Platform"/>
            <consortium name="The Broad Institute Genome Sequencing Center for Infectious Disease"/>
            <person name="Wu L."/>
            <person name="Ma J."/>
        </authorList>
    </citation>
    <scope>NUCLEOTIDE SEQUENCE [LARGE SCALE GENOMIC DNA]</scope>
    <source>
        <strain evidence="5">CGMCC 4.7641</strain>
    </source>
</reference>
<dbReference type="Proteomes" id="UP001597483">
    <property type="component" value="Unassembled WGS sequence"/>
</dbReference>
<evidence type="ECO:0000256" key="1">
    <source>
        <dbReference type="SAM" id="Coils"/>
    </source>
</evidence>
<keyword evidence="3" id="KW-0732">Signal</keyword>